<dbReference type="EMBL" id="KN831820">
    <property type="protein sequence ID" value="KIM35455.1"/>
    <property type="molecule type" value="Genomic_DNA"/>
</dbReference>
<keyword evidence="3" id="KW-1185">Reference proteome</keyword>
<organism evidence="2 3">
    <name type="scientific">Hebeloma cylindrosporum</name>
    <dbReference type="NCBI Taxonomy" id="76867"/>
    <lineage>
        <taxon>Eukaryota</taxon>
        <taxon>Fungi</taxon>
        <taxon>Dikarya</taxon>
        <taxon>Basidiomycota</taxon>
        <taxon>Agaricomycotina</taxon>
        <taxon>Agaricomycetes</taxon>
        <taxon>Agaricomycetidae</taxon>
        <taxon>Agaricales</taxon>
        <taxon>Agaricineae</taxon>
        <taxon>Hymenogastraceae</taxon>
        <taxon>Hebeloma</taxon>
    </lineage>
</organism>
<sequence>MAPYPSLPKLTAAEITSPDVQLPARPPPNPDSISGNENNSETTGMPSKHNGREKGK</sequence>
<protein>
    <submittedName>
        <fullName evidence="2">Uncharacterized protein</fullName>
    </submittedName>
</protein>
<evidence type="ECO:0000313" key="3">
    <source>
        <dbReference type="Proteomes" id="UP000053424"/>
    </source>
</evidence>
<evidence type="ECO:0000256" key="1">
    <source>
        <dbReference type="SAM" id="MobiDB-lite"/>
    </source>
</evidence>
<feature type="compositionally biased region" description="Polar residues" evidence="1">
    <location>
        <begin position="31"/>
        <end position="45"/>
    </location>
</feature>
<dbReference type="AlphaFoldDB" id="A0A0C3BF94"/>
<dbReference type="Proteomes" id="UP000053424">
    <property type="component" value="Unassembled WGS sequence"/>
</dbReference>
<gene>
    <name evidence="2" type="ORF">M413DRAFT_449748</name>
</gene>
<name>A0A0C3BF94_HEBCY</name>
<accession>A0A0C3BF94</accession>
<dbReference type="HOGENOM" id="CLU_3014399_0_0_1"/>
<reference evidence="3" key="2">
    <citation type="submission" date="2015-01" db="EMBL/GenBank/DDBJ databases">
        <title>Evolutionary Origins and Diversification of the Mycorrhizal Mutualists.</title>
        <authorList>
            <consortium name="DOE Joint Genome Institute"/>
            <consortium name="Mycorrhizal Genomics Consortium"/>
            <person name="Kohler A."/>
            <person name="Kuo A."/>
            <person name="Nagy L.G."/>
            <person name="Floudas D."/>
            <person name="Copeland A."/>
            <person name="Barry K.W."/>
            <person name="Cichocki N."/>
            <person name="Veneault-Fourrey C."/>
            <person name="LaButti K."/>
            <person name="Lindquist E.A."/>
            <person name="Lipzen A."/>
            <person name="Lundell T."/>
            <person name="Morin E."/>
            <person name="Murat C."/>
            <person name="Riley R."/>
            <person name="Ohm R."/>
            <person name="Sun H."/>
            <person name="Tunlid A."/>
            <person name="Henrissat B."/>
            <person name="Grigoriev I.V."/>
            <person name="Hibbett D.S."/>
            <person name="Martin F."/>
        </authorList>
    </citation>
    <scope>NUCLEOTIDE SEQUENCE [LARGE SCALE GENOMIC DNA]</scope>
    <source>
        <strain evidence="3">h7</strain>
    </source>
</reference>
<reference evidence="2 3" key="1">
    <citation type="submission" date="2014-04" db="EMBL/GenBank/DDBJ databases">
        <authorList>
            <consortium name="DOE Joint Genome Institute"/>
            <person name="Kuo A."/>
            <person name="Gay G."/>
            <person name="Dore J."/>
            <person name="Kohler A."/>
            <person name="Nagy L.G."/>
            <person name="Floudas D."/>
            <person name="Copeland A."/>
            <person name="Barry K.W."/>
            <person name="Cichocki N."/>
            <person name="Veneault-Fourrey C."/>
            <person name="LaButti K."/>
            <person name="Lindquist E.A."/>
            <person name="Lipzen A."/>
            <person name="Lundell T."/>
            <person name="Morin E."/>
            <person name="Murat C."/>
            <person name="Sun H."/>
            <person name="Tunlid A."/>
            <person name="Henrissat B."/>
            <person name="Grigoriev I.V."/>
            <person name="Hibbett D.S."/>
            <person name="Martin F."/>
            <person name="Nordberg H.P."/>
            <person name="Cantor M.N."/>
            <person name="Hua S.X."/>
        </authorList>
    </citation>
    <scope>NUCLEOTIDE SEQUENCE [LARGE SCALE GENOMIC DNA]</scope>
    <source>
        <strain evidence="3">h7</strain>
    </source>
</reference>
<proteinExistence type="predicted"/>
<evidence type="ECO:0000313" key="2">
    <source>
        <dbReference type="EMBL" id="KIM35455.1"/>
    </source>
</evidence>
<feature type="region of interest" description="Disordered" evidence="1">
    <location>
        <begin position="1"/>
        <end position="56"/>
    </location>
</feature>